<dbReference type="InterPro" id="IPR011200">
    <property type="entry name" value="UCP012608"/>
</dbReference>
<keyword evidence="2" id="KW-1185">Reference proteome</keyword>
<gene>
    <name evidence="1" type="ORF">PDENDC454_10320</name>
</gene>
<name>H3SEW1_9BACL</name>
<dbReference type="EMBL" id="AHKH01000021">
    <property type="protein sequence ID" value="EHQ62408.1"/>
    <property type="molecule type" value="Genomic_DNA"/>
</dbReference>
<reference evidence="1 2" key="1">
    <citation type="journal article" date="2012" name="J. Bacteriol.">
        <title>Genome Sequence of the Pattern-Forming Social Bacterium Paenibacillus dendritiformis C454 Chiral Morphotype.</title>
        <authorList>
            <person name="Sirota-Madi A."/>
            <person name="Olender T."/>
            <person name="Helman Y."/>
            <person name="Brainis I."/>
            <person name="Finkelshtein A."/>
            <person name="Roth D."/>
            <person name="Hagai E."/>
            <person name="Leshkowitz D."/>
            <person name="Brodsky L."/>
            <person name="Galatenko V."/>
            <person name="Nikolaev V."/>
            <person name="Gutnick D.L."/>
            <person name="Lancet D."/>
            <person name="Ben-Jacob E."/>
        </authorList>
    </citation>
    <scope>NUCLEOTIDE SEQUENCE [LARGE SCALE GENOMIC DNA]</scope>
    <source>
        <strain evidence="1 2">C454</strain>
    </source>
</reference>
<sequence>MVNASLSDRFARFARQECAGSCDLYEHLALRIAADDELLRVASHARPGQPVPNLLFGAVQYLLLSGADHELRRYYDGLVEEPGDIRQSFPPFKDFCLTYADGIVPLLKTKIVQTNEVRRCAYLYPSFCLIYENIRKPLALIEIGTSAGLQLIWDQYGYSYGSGDVYGNPAGEVRIAAAIIGGGDTAPPLLPHSPPVTARIGVDLHINRLSDPEDHRWLRALIWPGHRDRVALFDDAARCLTGQPVKLIEGDGIELLPSLAAGIPDDAAICVFHTHVANQMPPEAKRRLEQQIREMGSRRDLFHLYNNMWDANLHLDKYIGGVERRTVLAETEGHGRWFRWIDPGI</sequence>
<dbReference type="Pfam" id="PF10094">
    <property type="entry name" value="DUF2332"/>
    <property type="match status" value="1"/>
</dbReference>
<proteinExistence type="predicted"/>
<evidence type="ECO:0000313" key="1">
    <source>
        <dbReference type="EMBL" id="EHQ62408.1"/>
    </source>
</evidence>
<protein>
    <recommendedName>
        <fullName evidence="3">DUF2332 domain-containing protein</fullName>
    </recommendedName>
</protein>
<organism evidence="1 2">
    <name type="scientific">Paenibacillus dendritiformis C454</name>
    <dbReference type="NCBI Taxonomy" id="1131935"/>
    <lineage>
        <taxon>Bacteria</taxon>
        <taxon>Bacillati</taxon>
        <taxon>Bacillota</taxon>
        <taxon>Bacilli</taxon>
        <taxon>Bacillales</taxon>
        <taxon>Paenibacillaceae</taxon>
        <taxon>Paenibacillus</taxon>
    </lineage>
</organism>
<dbReference type="Proteomes" id="UP000003900">
    <property type="component" value="Unassembled WGS sequence"/>
</dbReference>
<evidence type="ECO:0000313" key="2">
    <source>
        <dbReference type="Proteomes" id="UP000003900"/>
    </source>
</evidence>
<dbReference type="STRING" id="1131935.PDENDC454_10320"/>
<evidence type="ECO:0008006" key="3">
    <source>
        <dbReference type="Google" id="ProtNLM"/>
    </source>
</evidence>
<dbReference type="PATRIC" id="fig|1131935.3.peg.2125"/>
<comment type="caution">
    <text evidence="1">The sequence shown here is derived from an EMBL/GenBank/DDBJ whole genome shotgun (WGS) entry which is preliminary data.</text>
</comment>
<dbReference type="AlphaFoldDB" id="H3SEW1"/>
<accession>H3SEW1</accession>
<dbReference type="PIRSF" id="PIRSF012608">
    <property type="entry name" value="UCP012608"/>
    <property type="match status" value="1"/>
</dbReference>